<keyword evidence="1" id="KW-0732">Signal</keyword>
<evidence type="ECO:0000313" key="2">
    <source>
        <dbReference type="EMBL" id="SLM29981.1"/>
    </source>
</evidence>
<evidence type="ECO:0000256" key="1">
    <source>
        <dbReference type="SAM" id="SignalP"/>
    </source>
</evidence>
<dbReference type="Proteomes" id="UP000191931">
    <property type="component" value="Unassembled WGS sequence"/>
</dbReference>
<evidence type="ECO:0000313" key="3">
    <source>
        <dbReference type="Proteomes" id="UP000191931"/>
    </source>
</evidence>
<organism evidence="2 3">
    <name type="scientific">Desulfamplus magnetovallimortis</name>
    <dbReference type="NCBI Taxonomy" id="1246637"/>
    <lineage>
        <taxon>Bacteria</taxon>
        <taxon>Pseudomonadati</taxon>
        <taxon>Thermodesulfobacteriota</taxon>
        <taxon>Desulfobacteria</taxon>
        <taxon>Desulfobacterales</taxon>
        <taxon>Desulfobacteraceae</taxon>
        <taxon>Desulfamplus</taxon>
    </lineage>
</organism>
<feature type="signal peptide" evidence="1">
    <location>
        <begin position="1"/>
        <end position="26"/>
    </location>
</feature>
<dbReference type="EMBL" id="FWEV01000117">
    <property type="protein sequence ID" value="SLM29981.1"/>
    <property type="molecule type" value="Genomic_DNA"/>
</dbReference>
<dbReference type="AlphaFoldDB" id="A0A1W1HBV4"/>
<feature type="chain" id="PRO_5012664259" description="DUF4878 domain-containing protein" evidence="1">
    <location>
        <begin position="27"/>
        <end position="159"/>
    </location>
</feature>
<accession>A0A1W1HBV4</accession>
<dbReference type="RefSeq" id="WP_080807222.1">
    <property type="nucleotide sequence ID" value="NZ_LT828556.1"/>
</dbReference>
<keyword evidence="3" id="KW-1185">Reference proteome</keyword>
<reference evidence="2 3" key="1">
    <citation type="submission" date="2017-03" db="EMBL/GenBank/DDBJ databases">
        <authorList>
            <person name="Afonso C.L."/>
            <person name="Miller P.J."/>
            <person name="Scott M.A."/>
            <person name="Spackman E."/>
            <person name="Goraichik I."/>
            <person name="Dimitrov K.M."/>
            <person name="Suarez D.L."/>
            <person name="Swayne D.E."/>
        </authorList>
    </citation>
    <scope>NUCLEOTIDE SEQUENCE [LARGE SCALE GENOMIC DNA]</scope>
    <source>
        <strain evidence="2">PRJEB14757</strain>
    </source>
</reference>
<evidence type="ECO:0008006" key="4">
    <source>
        <dbReference type="Google" id="ProtNLM"/>
    </source>
</evidence>
<sequence length="159" mass="19046">MFNKLMNLWLFAVVLLSLISPQQQLRADTANRNSSYSDFQIDFTSTVDNVPDALLKNIMEYWNFKGQLQFEKTYAFEAPHTKYQFSMEKYLNIHQKARKLNEVLLLNVEELFDIADIRVKIFFSDDDHSDINYQIINERWILLHGKWCHVFRNPMLNIY</sequence>
<proteinExistence type="predicted"/>
<protein>
    <recommendedName>
        <fullName evidence="4">DUF4878 domain-containing protein</fullName>
    </recommendedName>
</protein>
<gene>
    <name evidence="2" type="ORF">MTBBW1_2030071</name>
</gene>
<name>A0A1W1HBV4_9BACT</name>